<dbReference type="InterPro" id="IPR035093">
    <property type="entry name" value="RelE/ParE_toxin_dom_sf"/>
</dbReference>
<dbReference type="PIRSF" id="PIRSF029218">
    <property type="entry name" value="ParE"/>
    <property type="match status" value="1"/>
</dbReference>
<protein>
    <recommendedName>
        <fullName evidence="2">Toxin</fullName>
    </recommendedName>
</protein>
<sequence>MSKKTVRRVRVTPRAQDDLKNIGRYTERTWGKAQRNLYLKSLETRFKWLADNPLLGRHRTDICEGYYSFPEGQHVVFYLIGSETLDIIGIPHKDMDTISYFSES</sequence>
<name>A0A5Q2QBB7_9GAMM</name>
<dbReference type="OrthoDB" id="516834at2"/>
<dbReference type="Pfam" id="PF05016">
    <property type="entry name" value="ParE_toxin"/>
    <property type="match status" value="1"/>
</dbReference>
<keyword evidence="4" id="KW-1185">Reference proteome</keyword>
<accession>A0A5Q2QBB7</accession>
<dbReference type="AlphaFoldDB" id="A0A5Q2QBB7"/>
<dbReference type="InterPro" id="IPR007712">
    <property type="entry name" value="RelE/ParE_toxin"/>
</dbReference>
<evidence type="ECO:0000313" key="4">
    <source>
        <dbReference type="Proteomes" id="UP000388235"/>
    </source>
</evidence>
<dbReference type="RefSeq" id="WP_153714087.1">
    <property type="nucleotide sequence ID" value="NZ_CP045871.1"/>
</dbReference>
<proteinExistence type="inferred from homology"/>
<dbReference type="Proteomes" id="UP000388235">
    <property type="component" value="Chromosome"/>
</dbReference>
<reference evidence="3 4" key="1">
    <citation type="submission" date="2019-11" db="EMBL/GenBank/DDBJ databases">
        <authorList>
            <person name="Khan S.A."/>
            <person name="Jeon C.O."/>
            <person name="Chun B.H."/>
        </authorList>
    </citation>
    <scope>NUCLEOTIDE SEQUENCE [LARGE SCALE GENOMIC DNA]</scope>
    <source>
        <strain evidence="3 4">IMCC 1097</strain>
    </source>
</reference>
<evidence type="ECO:0000256" key="1">
    <source>
        <dbReference type="ARBA" id="ARBA00022649"/>
    </source>
</evidence>
<evidence type="ECO:0000313" key="3">
    <source>
        <dbReference type="EMBL" id="QGG80583.1"/>
    </source>
</evidence>
<dbReference type="KEGG" id="llp:GH975_08370"/>
<dbReference type="Gene3D" id="3.30.2310.20">
    <property type="entry name" value="RelE-like"/>
    <property type="match status" value="1"/>
</dbReference>
<comment type="similarity">
    <text evidence="2">Belongs to the RelE toxin family.</text>
</comment>
<organism evidence="3 4">
    <name type="scientific">Litorivicinus lipolyticus</name>
    <dbReference type="NCBI Taxonomy" id="418701"/>
    <lineage>
        <taxon>Bacteria</taxon>
        <taxon>Pseudomonadati</taxon>
        <taxon>Pseudomonadota</taxon>
        <taxon>Gammaproteobacteria</taxon>
        <taxon>Oceanospirillales</taxon>
        <taxon>Litorivicinaceae</taxon>
        <taxon>Litorivicinus</taxon>
    </lineage>
</organism>
<keyword evidence="1" id="KW-1277">Toxin-antitoxin system</keyword>
<dbReference type="EMBL" id="CP045871">
    <property type="protein sequence ID" value="QGG80583.1"/>
    <property type="molecule type" value="Genomic_DNA"/>
</dbReference>
<gene>
    <name evidence="3" type="ORF">GH975_08370</name>
</gene>
<evidence type="ECO:0000256" key="2">
    <source>
        <dbReference type="PIRNR" id="PIRNR029218"/>
    </source>
</evidence>
<dbReference type="InterPro" id="IPR028344">
    <property type="entry name" value="ParE1/4"/>
</dbReference>